<gene>
    <name evidence="1" type="primary">jg12872</name>
    <name evidence="1" type="ORF">PAEG_LOCUS22020</name>
</gene>
<accession>A0A8S4S3U4</accession>
<organism evidence="1 2">
    <name type="scientific">Pararge aegeria aegeria</name>
    <dbReference type="NCBI Taxonomy" id="348720"/>
    <lineage>
        <taxon>Eukaryota</taxon>
        <taxon>Metazoa</taxon>
        <taxon>Ecdysozoa</taxon>
        <taxon>Arthropoda</taxon>
        <taxon>Hexapoda</taxon>
        <taxon>Insecta</taxon>
        <taxon>Pterygota</taxon>
        <taxon>Neoptera</taxon>
        <taxon>Endopterygota</taxon>
        <taxon>Lepidoptera</taxon>
        <taxon>Glossata</taxon>
        <taxon>Ditrysia</taxon>
        <taxon>Papilionoidea</taxon>
        <taxon>Nymphalidae</taxon>
        <taxon>Satyrinae</taxon>
        <taxon>Satyrini</taxon>
        <taxon>Parargina</taxon>
        <taxon>Pararge</taxon>
    </lineage>
</organism>
<evidence type="ECO:0000313" key="2">
    <source>
        <dbReference type="Proteomes" id="UP000838756"/>
    </source>
</evidence>
<protein>
    <submittedName>
        <fullName evidence="1">Jg12872 protein</fullName>
    </submittedName>
</protein>
<dbReference type="Proteomes" id="UP000838756">
    <property type="component" value="Unassembled WGS sequence"/>
</dbReference>
<sequence length="142" mass="15822">MSRLIWWEVTVASHHPTDIDGQPGSVPVRCCVEAELASAAILDCIIIYHQYWGWGLRPAKKAGAFDESAQSLKRRKYYVICNDNVFAALAFEILGQWSSDTKYVMNIMSQKLVVTSGDPRAGAYLAQRLKGSIAPAFWVQCP</sequence>
<comment type="caution">
    <text evidence="1">The sequence shown here is derived from an EMBL/GenBank/DDBJ whole genome shotgun (WGS) entry which is preliminary data.</text>
</comment>
<evidence type="ECO:0000313" key="1">
    <source>
        <dbReference type="EMBL" id="CAH2250060.1"/>
    </source>
</evidence>
<proteinExistence type="predicted"/>
<keyword evidence="2" id="KW-1185">Reference proteome</keyword>
<dbReference type="EMBL" id="CAKXAJ010026001">
    <property type="protein sequence ID" value="CAH2250060.1"/>
    <property type="molecule type" value="Genomic_DNA"/>
</dbReference>
<reference evidence="1" key="1">
    <citation type="submission" date="2022-03" db="EMBL/GenBank/DDBJ databases">
        <authorList>
            <person name="Lindestad O."/>
        </authorList>
    </citation>
    <scope>NUCLEOTIDE SEQUENCE</scope>
</reference>
<dbReference type="AlphaFoldDB" id="A0A8S4S3U4"/>
<dbReference type="OrthoDB" id="2016582at2759"/>
<name>A0A8S4S3U4_9NEOP</name>